<dbReference type="STRING" id="35128.B8C8X8"/>
<sequence>MAMKEFSSPPPTLVMEEHQQLAVNSVMVLALNQIVVSGVKRDTMKNYNSINIHYEEEEDLCNTLPSPSKTDGLSRASISIANEHTNPNPQDRLTPPFESSSEDGGRPSTLLSGTFNLIATIVGGGVLSLPIVFSKCGILFTTLSMILSAYMTYMGLSMLCMCSRRGGGSSYGEIVRSAFGERAEEGVSWLLFVFLVFVIVGYMVLIRDIWTPLVTEAVKATTSIDQHVDEVNGDYVLMGIIGIMLPFLIQRSLHALRWNCYIGFASVSILTLALCRGGLQRLYDNIIADDDDTNQQDDFTIHFFKVPSVEEILFSFPIVTCSFLCHFNIIAIQNALSVPTRQRMQTLIGYAVGSCFLLMYSLGLGGYLFAGESIQGNVLLNVPMSKGDGEDEGEFWLFLFGRIGTGVAIMLAMPLMALPCREALLEVVDVWFHDSHHRRGDVDNGGADADETSWCWRLFHRCNKDETTQDRSIATEDEIQEILPTASEDELVDGEDSILKPRASLLIRNEPIQKDYIFRNSFVHYGSTILIIAMCYSGAVIVRGVAFVWSFIGSSMAFFIAFIVPCGCFIVIESEVPSEDNGGDRHVSWICVAWAILVFSVVGAVVCTCNSLTS</sequence>
<proteinExistence type="inferred from homology"/>
<evidence type="ECO:0000256" key="3">
    <source>
        <dbReference type="ARBA" id="ARBA00022448"/>
    </source>
</evidence>
<evidence type="ECO:0000313" key="11">
    <source>
        <dbReference type="EMBL" id="EED89954.1"/>
    </source>
</evidence>
<dbReference type="Pfam" id="PF01490">
    <property type="entry name" value="Aa_trans"/>
    <property type="match status" value="1"/>
</dbReference>
<dbReference type="InterPro" id="IPR013057">
    <property type="entry name" value="AA_transpt_TM"/>
</dbReference>
<evidence type="ECO:0000259" key="10">
    <source>
        <dbReference type="Pfam" id="PF01490"/>
    </source>
</evidence>
<evidence type="ECO:0000256" key="7">
    <source>
        <dbReference type="ARBA" id="ARBA00023136"/>
    </source>
</evidence>
<feature type="transmembrane region" description="Helical" evidence="9">
    <location>
        <begin position="20"/>
        <end position="39"/>
    </location>
</feature>
<feature type="transmembrane region" description="Helical" evidence="9">
    <location>
        <begin position="235"/>
        <end position="253"/>
    </location>
</feature>
<dbReference type="GeneID" id="7450794"/>
<dbReference type="AlphaFoldDB" id="B8C8X8"/>
<dbReference type="eggNOG" id="KOG1305">
    <property type="taxonomic scope" value="Eukaryota"/>
</dbReference>
<evidence type="ECO:0000256" key="5">
    <source>
        <dbReference type="ARBA" id="ARBA00022970"/>
    </source>
</evidence>
<feature type="transmembrane region" description="Helical" evidence="9">
    <location>
        <begin position="592"/>
        <end position="613"/>
    </location>
</feature>
<protein>
    <recommendedName>
        <fullName evidence="10">Amino acid transporter transmembrane domain-containing protein</fullName>
    </recommendedName>
</protein>
<keyword evidence="7 9" id="KW-0472">Membrane</keyword>
<evidence type="ECO:0000256" key="8">
    <source>
        <dbReference type="SAM" id="MobiDB-lite"/>
    </source>
</evidence>
<keyword evidence="6 9" id="KW-1133">Transmembrane helix</keyword>
<feature type="transmembrane region" description="Helical" evidence="9">
    <location>
        <begin position="186"/>
        <end position="205"/>
    </location>
</feature>
<feature type="transmembrane region" description="Helical" evidence="9">
    <location>
        <begin position="110"/>
        <end position="132"/>
    </location>
</feature>
<feature type="transmembrane region" description="Helical" evidence="9">
    <location>
        <begin position="522"/>
        <end position="542"/>
    </location>
</feature>
<dbReference type="GO" id="GO:0006865">
    <property type="term" value="P:amino acid transport"/>
    <property type="evidence" value="ECO:0007669"/>
    <property type="project" value="UniProtKB-KW"/>
</dbReference>
<keyword evidence="3" id="KW-0813">Transport</keyword>
<evidence type="ECO:0000256" key="1">
    <source>
        <dbReference type="ARBA" id="ARBA00004141"/>
    </source>
</evidence>
<dbReference type="PANTHER" id="PTHR22950:SF458">
    <property type="entry name" value="SODIUM-COUPLED NEUTRAL AMINO ACID TRANSPORTER 11-RELATED"/>
    <property type="match status" value="1"/>
</dbReference>
<feature type="transmembrane region" description="Helical" evidence="9">
    <location>
        <begin position="138"/>
        <end position="156"/>
    </location>
</feature>
<dbReference type="OMA" id="SFPIVTC"/>
<evidence type="ECO:0000256" key="2">
    <source>
        <dbReference type="ARBA" id="ARBA00008066"/>
    </source>
</evidence>
<feature type="region of interest" description="Disordered" evidence="8">
    <location>
        <begin position="82"/>
        <end position="106"/>
    </location>
</feature>
<comment type="subcellular location">
    <subcellularLocation>
        <location evidence="1">Membrane</location>
        <topology evidence="1">Multi-pass membrane protein</topology>
    </subcellularLocation>
</comment>
<evidence type="ECO:0000256" key="4">
    <source>
        <dbReference type="ARBA" id="ARBA00022692"/>
    </source>
</evidence>
<evidence type="ECO:0000313" key="12">
    <source>
        <dbReference type="Proteomes" id="UP000001449"/>
    </source>
</evidence>
<reference evidence="11 12" key="2">
    <citation type="journal article" date="2008" name="Nature">
        <title>The Phaeodactylum genome reveals the evolutionary history of diatom genomes.</title>
        <authorList>
            <person name="Bowler C."/>
            <person name="Allen A.E."/>
            <person name="Badger J.H."/>
            <person name="Grimwood J."/>
            <person name="Jabbari K."/>
            <person name="Kuo A."/>
            <person name="Maheswari U."/>
            <person name="Martens C."/>
            <person name="Maumus F."/>
            <person name="Otillar R.P."/>
            <person name="Rayko E."/>
            <person name="Salamov A."/>
            <person name="Vandepoele K."/>
            <person name="Beszteri B."/>
            <person name="Gruber A."/>
            <person name="Heijde M."/>
            <person name="Katinka M."/>
            <person name="Mock T."/>
            <person name="Valentin K."/>
            <person name="Verret F."/>
            <person name="Berges J.A."/>
            <person name="Brownlee C."/>
            <person name="Cadoret J.P."/>
            <person name="Chiovitti A."/>
            <person name="Choi C.J."/>
            <person name="Coesel S."/>
            <person name="De Martino A."/>
            <person name="Detter J.C."/>
            <person name="Durkin C."/>
            <person name="Falciatore A."/>
            <person name="Fournet J."/>
            <person name="Haruta M."/>
            <person name="Huysman M.J."/>
            <person name="Jenkins B.D."/>
            <person name="Jiroutova K."/>
            <person name="Jorgensen R.E."/>
            <person name="Joubert Y."/>
            <person name="Kaplan A."/>
            <person name="Kroger N."/>
            <person name="Kroth P.G."/>
            <person name="La Roche J."/>
            <person name="Lindquist E."/>
            <person name="Lommer M."/>
            <person name="Martin-Jezequel V."/>
            <person name="Lopez P.J."/>
            <person name="Lucas S."/>
            <person name="Mangogna M."/>
            <person name="McGinnis K."/>
            <person name="Medlin L.K."/>
            <person name="Montsant A."/>
            <person name="Oudot-Le Secq M.P."/>
            <person name="Napoli C."/>
            <person name="Obornik M."/>
            <person name="Parker M.S."/>
            <person name="Petit J.L."/>
            <person name="Porcel B.M."/>
            <person name="Poulsen N."/>
            <person name="Robison M."/>
            <person name="Rychlewski L."/>
            <person name="Rynearson T.A."/>
            <person name="Schmutz J."/>
            <person name="Shapiro H."/>
            <person name="Siaut M."/>
            <person name="Stanley M."/>
            <person name="Sussman M.R."/>
            <person name="Taylor A.R."/>
            <person name="Vardi A."/>
            <person name="von Dassow P."/>
            <person name="Vyverman W."/>
            <person name="Willis A."/>
            <person name="Wyrwicz L.S."/>
            <person name="Rokhsar D.S."/>
            <person name="Weissenbach J."/>
            <person name="Armbrust E.V."/>
            <person name="Green B.R."/>
            <person name="Van de Peer Y."/>
            <person name="Grigoriev I.V."/>
        </authorList>
    </citation>
    <scope>NUCLEOTIDE SEQUENCE [LARGE SCALE GENOMIC DNA]</scope>
    <source>
        <strain evidence="11 12">CCMP1335</strain>
    </source>
</reference>
<feature type="transmembrane region" description="Helical" evidence="9">
    <location>
        <begin position="348"/>
        <end position="370"/>
    </location>
</feature>
<dbReference type="InParanoid" id="B8C8X8"/>
<accession>B8C8X8</accession>
<dbReference type="PaxDb" id="35128-Thaps24096"/>
<organism evidence="11 12">
    <name type="scientific">Thalassiosira pseudonana</name>
    <name type="common">Marine diatom</name>
    <name type="synonym">Cyclotella nana</name>
    <dbReference type="NCBI Taxonomy" id="35128"/>
    <lineage>
        <taxon>Eukaryota</taxon>
        <taxon>Sar</taxon>
        <taxon>Stramenopiles</taxon>
        <taxon>Ochrophyta</taxon>
        <taxon>Bacillariophyta</taxon>
        <taxon>Coscinodiscophyceae</taxon>
        <taxon>Thalassiosirophycidae</taxon>
        <taxon>Thalassiosirales</taxon>
        <taxon>Thalassiosiraceae</taxon>
        <taxon>Thalassiosira</taxon>
    </lineage>
</organism>
<feature type="transmembrane region" description="Helical" evidence="9">
    <location>
        <begin position="312"/>
        <end position="336"/>
    </location>
</feature>
<evidence type="ECO:0000256" key="9">
    <source>
        <dbReference type="SAM" id="Phobius"/>
    </source>
</evidence>
<keyword evidence="5" id="KW-0029">Amino-acid transport</keyword>
<dbReference type="HOGENOM" id="CLU_445173_0_0_1"/>
<evidence type="ECO:0000256" key="6">
    <source>
        <dbReference type="ARBA" id="ARBA00022989"/>
    </source>
</evidence>
<dbReference type="Proteomes" id="UP000001449">
    <property type="component" value="Chromosome 10"/>
</dbReference>
<gene>
    <name evidence="11" type="ORF">THAPSDRAFT_24096</name>
</gene>
<feature type="transmembrane region" description="Helical" evidence="9">
    <location>
        <begin position="395"/>
        <end position="418"/>
    </location>
</feature>
<name>B8C8X8_THAPS</name>
<dbReference type="PANTHER" id="PTHR22950">
    <property type="entry name" value="AMINO ACID TRANSPORTER"/>
    <property type="match status" value="1"/>
</dbReference>
<comment type="similarity">
    <text evidence="2">Belongs to the amino acid/polyamine transporter 2 family.</text>
</comment>
<feature type="compositionally biased region" description="Polar residues" evidence="8">
    <location>
        <begin position="82"/>
        <end position="91"/>
    </location>
</feature>
<dbReference type="EMBL" id="CM000646">
    <property type="protein sequence ID" value="EED89954.1"/>
    <property type="molecule type" value="Genomic_DNA"/>
</dbReference>
<feature type="transmembrane region" description="Helical" evidence="9">
    <location>
        <begin position="260"/>
        <end position="279"/>
    </location>
</feature>
<keyword evidence="4 9" id="KW-0812">Transmembrane</keyword>
<keyword evidence="12" id="KW-1185">Reference proteome</keyword>
<dbReference type="RefSeq" id="XP_002292758.1">
    <property type="nucleotide sequence ID" value="XM_002292722.1"/>
</dbReference>
<feature type="transmembrane region" description="Helical" evidence="9">
    <location>
        <begin position="548"/>
        <end position="572"/>
    </location>
</feature>
<dbReference type="GO" id="GO:0016020">
    <property type="term" value="C:membrane"/>
    <property type="evidence" value="ECO:0007669"/>
    <property type="project" value="UniProtKB-SubCell"/>
</dbReference>
<feature type="domain" description="Amino acid transporter transmembrane" evidence="10">
    <location>
        <begin position="107"/>
        <end position="607"/>
    </location>
</feature>
<dbReference type="KEGG" id="tps:THAPSDRAFT_24096"/>
<reference evidence="11 12" key="1">
    <citation type="journal article" date="2004" name="Science">
        <title>The genome of the diatom Thalassiosira pseudonana: ecology, evolution, and metabolism.</title>
        <authorList>
            <person name="Armbrust E.V."/>
            <person name="Berges J.A."/>
            <person name="Bowler C."/>
            <person name="Green B.R."/>
            <person name="Martinez D."/>
            <person name="Putnam N.H."/>
            <person name="Zhou S."/>
            <person name="Allen A.E."/>
            <person name="Apt K.E."/>
            <person name="Bechner M."/>
            <person name="Brzezinski M.A."/>
            <person name="Chaal B.K."/>
            <person name="Chiovitti A."/>
            <person name="Davis A.K."/>
            <person name="Demarest M.S."/>
            <person name="Detter J.C."/>
            <person name="Glavina T."/>
            <person name="Goodstein D."/>
            <person name="Hadi M.Z."/>
            <person name="Hellsten U."/>
            <person name="Hildebrand M."/>
            <person name="Jenkins B.D."/>
            <person name="Jurka J."/>
            <person name="Kapitonov V.V."/>
            <person name="Kroger N."/>
            <person name="Lau W.W."/>
            <person name="Lane T.W."/>
            <person name="Larimer F.W."/>
            <person name="Lippmeier J.C."/>
            <person name="Lucas S."/>
            <person name="Medina M."/>
            <person name="Montsant A."/>
            <person name="Obornik M."/>
            <person name="Parker M.S."/>
            <person name="Palenik B."/>
            <person name="Pazour G.J."/>
            <person name="Richardson P.M."/>
            <person name="Rynearson T.A."/>
            <person name="Saito M.A."/>
            <person name="Schwartz D.C."/>
            <person name="Thamatrakoln K."/>
            <person name="Valentin K."/>
            <person name="Vardi A."/>
            <person name="Wilkerson F.P."/>
            <person name="Rokhsar D.S."/>
        </authorList>
    </citation>
    <scope>NUCLEOTIDE SEQUENCE [LARGE SCALE GENOMIC DNA]</scope>
    <source>
        <strain evidence="11 12">CCMP1335</strain>
    </source>
</reference>